<name>A0A401TFT2_CHIPU</name>
<evidence type="ECO:0000313" key="2">
    <source>
        <dbReference type="Proteomes" id="UP000287033"/>
    </source>
</evidence>
<protein>
    <recommendedName>
        <fullName evidence="3">VWFC domain-containing protein</fullName>
    </recommendedName>
</protein>
<reference evidence="1 2" key="1">
    <citation type="journal article" date="2018" name="Nat. Ecol. Evol.">
        <title>Shark genomes provide insights into elasmobranch evolution and the origin of vertebrates.</title>
        <authorList>
            <person name="Hara Y"/>
            <person name="Yamaguchi K"/>
            <person name="Onimaru K"/>
            <person name="Kadota M"/>
            <person name="Koyanagi M"/>
            <person name="Keeley SD"/>
            <person name="Tatsumi K"/>
            <person name="Tanaka K"/>
            <person name="Motone F"/>
            <person name="Kageyama Y"/>
            <person name="Nozu R"/>
            <person name="Adachi N"/>
            <person name="Nishimura O"/>
            <person name="Nakagawa R"/>
            <person name="Tanegashima C"/>
            <person name="Kiyatake I"/>
            <person name="Matsumoto R"/>
            <person name="Murakumo K"/>
            <person name="Nishida K"/>
            <person name="Terakita A"/>
            <person name="Kuratani S"/>
            <person name="Sato K"/>
            <person name="Hyodo S Kuraku.S."/>
        </authorList>
    </citation>
    <scope>NUCLEOTIDE SEQUENCE [LARGE SCALE GENOMIC DNA]</scope>
</reference>
<keyword evidence="2" id="KW-1185">Reference proteome</keyword>
<dbReference type="AlphaFoldDB" id="A0A401TFT2"/>
<accession>A0A401TFT2</accession>
<organism evidence="1 2">
    <name type="scientific">Chiloscyllium punctatum</name>
    <name type="common">Brownbanded bambooshark</name>
    <name type="synonym">Hemiscyllium punctatum</name>
    <dbReference type="NCBI Taxonomy" id="137246"/>
    <lineage>
        <taxon>Eukaryota</taxon>
        <taxon>Metazoa</taxon>
        <taxon>Chordata</taxon>
        <taxon>Craniata</taxon>
        <taxon>Vertebrata</taxon>
        <taxon>Chondrichthyes</taxon>
        <taxon>Elasmobranchii</taxon>
        <taxon>Galeomorphii</taxon>
        <taxon>Galeoidea</taxon>
        <taxon>Orectolobiformes</taxon>
        <taxon>Hemiscylliidae</taxon>
        <taxon>Chiloscyllium</taxon>
    </lineage>
</organism>
<evidence type="ECO:0000313" key="1">
    <source>
        <dbReference type="EMBL" id="GCC41520.1"/>
    </source>
</evidence>
<dbReference type="EMBL" id="BEZZ01052486">
    <property type="protein sequence ID" value="GCC41520.1"/>
    <property type="molecule type" value="Genomic_DNA"/>
</dbReference>
<dbReference type="SUPFAM" id="SSF57603">
    <property type="entry name" value="FnI-like domain"/>
    <property type="match status" value="1"/>
</dbReference>
<dbReference type="Proteomes" id="UP000287033">
    <property type="component" value="Unassembled WGS sequence"/>
</dbReference>
<proteinExistence type="predicted"/>
<sequence>MYLMVPFQEGDCVPVTDCQCVDGGQVYQAGATVLKDCNSCTCLSGLVGNCTQRVCDGETLFLFLVIH</sequence>
<dbReference type="OrthoDB" id="6262482at2759"/>
<evidence type="ECO:0008006" key="3">
    <source>
        <dbReference type="Google" id="ProtNLM"/>
    </source>
</evidence>
<gene>
    <name evidence="1" type="ORF">chiPu_0025118</name>
</gene>
<comment type="caution">
    <text evidence="1">The sequence shown here is derived from an EMBL/GenBank/DDBJ whole genome shotgun (WGS) entry which is preliminary data.</text>
</comment>